<evidence type="ECO:0000313" key="2">
    <source>
        <dbReference type="EMBL" id="CUB06073.1"/>
    </source>
</evidence>
<dbReference type="STRING" id="1137284.GCA_001418205_03358"/>
<evidence type="ECO:0000256" key="1">
    <source>
        <dbReference type="SAM" id="Phobius"/>
    </source>
</evidence>
<dbReference type="RefSeq" id="WP_055464373.1">
    <property type="nucleotide sequence ID" value="NZ_CYHG01000014.1"/>
</dbReference>
<dbReference type="OrthoDB" id="6104905at2"/>
<dbReference type="EMBL" id="CYHG01000014">
    <property type="protein sequence ID" value="CUB06073.1"/>
    <property type="molecule type" value="Genomic_DNA"/>
</dbReference>
<dbReference type="AlphaFoldDB" id="A0A0K6ISK9"/>
<keyword evidence="1" id="KW-1133">Transmembrane helix</keyword>
<evidence type="ECO:0008006" key="4">
    <source>
        <dbReference type="Google" id="ProtNLM"/>
    </source>
</evidence>
<gene>
    <name evidence="2" type="ORF">Ga0061065_11486</name>
</gene>
<feature type="transmembrane region" description="Helical" evidence="1">
    <location>
        <begin position="64"/>
        <end position="81"/>
    </location>
</feature>
<accession>A0A0K6ISK9</accession>
<sequence>MNSLLKSLPARCWLISLVLLLTTLATAHFLPSNTLTQTAKLAALAFLFCTVVFFSYLGFKATCNPSGLIAIITMLVAIGYWQASWAIVGLGLFFIAICTGIRFLSSQVKDSGRTLSIEEKWYWYKLHSFFDGFYPRYPKKPKK</sequence>
<dbReference type="NCBIfam" id="NF041429">
    <property type="entry name" value="EexR"/>
    <property type="match status" value="1"/>
</dbReference>
<feature type="transmembrane region" description="Helical" evidence="1">
    <location>
        <begin position="37"/>
        <end position="57"/>
    </location>
</feature>
<reference evidence="3" key="1">
    <citation type="submission" date="2015-08" db="EMBL/GenBank/DDBJ databases">
        <authorList>
            <person name="Varghese N."/>
        </authorList>
    </citation>
    <scope>NUCLEOTIDE SEQUENCE [LARGE SCALE GENOMIC DNA]</scope>
    <source>
        <strain evidence="3">JCM 18476</strain>
    </source>
</reference>
<protein>
    <recommendedName>
        <fullName evidence="4">EexS</fullName>
    </recommendedName>
</protein>
<keyword evidence="1" id="KW-0472">Membrane</keyword>
<name>A0A0K6ISK9_9GAMM</name>
<feature type="transmembrane region" description="Helical" evidence="1">
    <location>
        <begin position="87"/>
        <end position="105"/>
    </location>
</feature>
<organism evidence="2 3">
    <name type="scientific">Marinomonas fungiae</name>
    <dbReference type="NCBI Taxonomy" id="1137284"/>
    <lineage>
        <taxon>Bacteria</taxon>
        <taxon>Pseudomonadati</taxon>
        <taxon>Pseudomonadota</taxon>
        <taxon>Gammaproteobacteria</taxon>
        <taxon>Oceanospirillales</taxon>
        <taxon>Oceanospirillaceae</taxon>
        <taxon>Marinomonas</taxon>
    </lineage>
</organism>
<evidence type="ECO:0000313" key="3">
    <source>
        <dbReference type="Proteomes" id="UP000182769"/>
    </source>
</evidence>
<keyword evidence="3" id="KW-1185">Reference proteome</keyword>
<proteinExistence type="predicted"/>
<keyword evidence="1" id="KW-0812">Transmembrane</keyword>
<dbReference type="Proteomes" id="UP000182769">
    <property type="component" value="Unassembled WGS sequence"/>
</dbReference>